<gene>
    <name evidence="1" type="ORF">ACOLOM_LOCUS8684</name>
</gene>
<sequence length="472" mass="53648">NLIFKYLQNVCIGSNAVSSLYLVSISSNVFVIFIRVDLENKGADMGFDEFMNLVLDNSEEVNTKKKTRKALASLNFSASNARVKALLKSSPTHKTVREAAPHERKLFTLVEELGTTPRVTKFSNSIREELEQPTPLRGPDPVTVDKLLRAANDAKEQIELLAQRHEEITSSIDSLESIMEKQRIKLEKVKIAERVKGMDHGTANDETLNITNEKASKFDDEIRHHEMEILALDMLKQEYINKINSLNDELEEQKRKEAEEIELNQRLGSLVLNEESDEIDEFDELVTNQDVIDRMKLLEFKREILLELDTQLEELEEIASQKVDDSEFGRLKFKIQSILKRTDMVDTISTLEQLLEDHQNGSLLEFDIDIINEISSTLIESVAEAVEKRDIYLDKSIPMPSQQMVLCAIILQILRDAGGELPLADLKERIGQSAREKGWKDSDGINALYILVANFLVTFNHSRKGCPVTAHV</sequence>
<protein>
    <submittedName>
        <fullName evidence="1">1962_t:CDS:1</fullName>
    </submittedName>
</protein>
<accession>A0ACA9NKS9</accession>
<keyword evidence="2" id="KW-1185">Reference proteome</keyword>
<dbReference type="Proteomes" id="UP000789525">
    <property type="component" value="Unassembled WGS sequence"/>
</dbReference>
<name>A0ACA9NKS9_9GLOM</name>
<evidence type="ECO:0000313" key="1">
    <source>
        <dbReference type="EMBL" id="CAG8663749.1"/>
    </source>
</evidence>
<organism evidence="1 2">
    <name type="scientific">Acaulospora colombiana</name>
    <dbReference type="NCBI Taxonomy" id="27376"/>
    <lineage>
        <taxon>Eukaryota</taxon>
        <taxon>Fungi</taxon>
        <taxon>Fungi incertae sedis</taxon>
        <taxon>Mucoromycota</taxon>
        <taxon>Glomeromycotina</taxon>
        <taxon>Glomeromycetes</taxon>
        <taxon>Diversisporales</taxon>
        <taxon>Acaulosporaceae</taxon>
        <taxon>Acaulospora</taxon>
    </lineage>
</organism>
<dbReference type="EMBL" id="CAJVPT010023131">
    <property type="protein sequence ID" value="CAG8663749.1"/>
    <property type="molecule type" value="Genomic_DNA"/>
</dbReference>
<feature type="non-terminal residue" evidence="1">
    <location>
        <position position="1"/>
    </location>
</feature>
<evidence type="ECO:0000313" key="2">
    <source>
        <dbReference type="Proteomes" id="UP000789525"/>
    </source>
</evidence>
<comment type="caution">
    <text evidence="1">The sequence shown here is derived from an EMBL/GenBank/DDBJ whole genome shotgun (WGS) entry which is preliminary data.</text>
</comment>
<proteinExistence type="predicted"/>
<reference evidence="1" key="1">
    <citation type="submission" date="2021-06" db="EMBL/GenBank/DDBJ databases">
        <authorList>
            <person name="Kallberg Y."/>
            <person name="Tangrot J."/>
            <person name="Rosling A."/>
        </authorList>
    </citation>
    <scope>NUCLEOTIDE SEQUENCE</scope>
    <source>
        <strain evidence="1">CL356</strain>
    </source>
</reference>